<gene>
    <name evidence="7" type="ORF">C1H66_07500</name>
</gene>
<dbReference type="RefSeq" id="WP_102627281.1">
    <property type="nucleotide sequence ID" value="NZ_PDOH01000050.1"/>
</dbReference>
<protein>
    <recommendedName>
        <fullName evidence="6">Yip1 domain-containing protein</fullName>
    </recommendedName>
</protein>
<feature type="transmembrane region" description="Helical" evidence="5">
    <location>
        <begin position="128"/>
        <end position="149"/>
    </location>
</feature>
<sequence>MNLSTILYLPFSRTAGWKELQQRQVSIPAVAWLVVVPLSLLPPIMLYYAGTHYGDEFIPGFADRPWRHITTILFLAELLTFFVMGWLIHSVVNGYGMSISYHDAYLLAALAPLPLWASSVVLAVPSLLLNVLAVLMALCISCSLIYHGLQGLCQQRDDDMAAMSATYTIMAAGVLAWGLLMAIVWAY</sequence>
<comment type="subcellular location">
    <subcellularLocation>
        <location evidence="1">Membrane</location>
        <topology evidence="1">Multi-pass membrane protein</topology>
    </subcellularLocation>
</comment>
<evidence type="ECO:0000256" key="1">
    <source>
        <dbReference type="ARBA" id="ARBA00004141"/>
    </source>
</evidence>
<dbReference type="OrthoDB" id="8526565at2"/>
<evidence type="ECO:0000256" key="3">
    <source>
        <dbReference type="ARBA" id="ARBA00022989"/>
    </source>
</evidence>
<accession>A0A2N7TPY9</accession>
<keyword evidence="3 5" id="KW-1133">Transmembrane helix</keyword>
<feature type="transmembrane region" description="Helical" evidence="5">
    <location>
        <begin position="104"/>
        <end position="122"/>
    </location>
</feature>
<dbReference type="Pfam" id="PF04893">
    <property type="entry name" value="Yip1"/>
    <property type="match status" value="1"/>
</dbReference>
<dbReference type="InterPro" id="IPR006977">
    <property type="entry name" value="Yip1_dom"/>
</dbReference>
<evidence type="ECO:0000313" key="7">
    <source>
        <dbReference type="EMBL" id="PMR70168.1"/>
    </source>
</evidence>
<evidence type="ECO:0000256" key="4">
    <source>
        <dbReference type="ARBA" id="ARBA00023136"/>
    </source>
</evidence>
<reference evidence="7 8" key="1">
    <citation type="submission" date="2018-01" db="EMBL/GenBank/DDBJ databases">
        <title>Halomonas endophytica sp. nov., isolated from storage liquid in the stems of Populus euphratica.</title>
        <authorList>
            <person name="Chen C."/>
        </authorList>
    </citation>
    <scope>NUCLEOTIDE SEQUENCE [LARGE SCALE GENOMIC DNA]</scope>
    <source>
        <strain evidence="7 8">DSM 26881</strain>
    </source>
</reference>
<evidence type="ECO:0000256" key="5">
    <source>
        <dbReference type="SAM" id="Phobius"/>
    </source>
</evidence>
<keyword evidence="4 5" id="KW-0472">Membrane</keyword>
<evidence type="ECO:0000313" key="8">
    <source>
        <dbReference type="Proteomes" id="UP000235346"/>
    </source>
</evidence>
<organism evidence="7 8">
    <name type="scientific">Halomonas heilongjiangensis</name>
    <dbReference type="NCBI Taxonomy" id="1387883"/>
    <lineage>
        <taxon>Bacteria</taxon>
        <taxon>Pseudomonadati</taxon>
        <taxon>Pseudomonadota</taxon>
        <taxon>Gammaproteobacteria</taxon>
        <taxon>Oceanospirillales</taxon>
        <taxon>Halomonadaceae</taxon>
        <taxon>Halomonas</taxon>
    </lineage>
</organism>
<feature type="domain" description="Yip1" evidence="6">
    <location>
        <begin position="12"/>
        <end position="178"/>
    </location>
</feature>
<proteinExistence type="predicted"/>
<dbReference type="GO" id="GO:0016020">
    <property type="term" value="C:membrane"/>
    <property type="evidence" value="ECO:0007669"/>
    <property type="project" value="UniProtKB-SubCell"/>
</dbReference>
<feature type="transmembrane region" description="Helical" evidence="5">
    <location>
        <begin position="161"/>
        <end position="186"/>
    </location>
</feature>
<comment type="caution">
    <text evidence="7">The sequence shown here is derived from an EMBL/GenBank/DDBJ whole genome shotgun (WGS) entry which is preliminary data.</text>
</comment>
<dbReference type="AlphaFoldDB" id="A0A2N7TPY9"/>
<feature type="transmembrane region" description="Helical" evidence="5">
    <location>
        <begin position="69"/>
        <end position="92"/>
    </location>
</feature>
<evidence type="ECO:0000259" key="6">
    <source>
        <dbReference type="Pfam" id="PF04893"/>
    </source>
</evidence>
<dbReference type="Proteomes" id="UP000235346">
    <property type="component" value="Unassembled WGS sequence"/>
</dbReference>
<keyword evidence="2 5" id="KW-0812">Transmembrane</keyword>
<evidence type="ECO:0000256" key="2">
    <source>
        <dbReference type="ARBA" id="ARBA00022692"/>
    </source>
</evidence>
<dbReference type="EMBL" id="PNRE01000035">
    <property type="protein sequence ID" value="PMR70168.1"/>
    <property type="molecule type" value="Genomic_DNA"/>
</dbReference>
<feature type="transmembrane region" description="Helical" evidence="5">
    <location>
        <begin position="29"/>
        <end position="49"/>
    </location>
</feature>
<name>A0A2N7TPY9_9GAMM</name>
<keyword evidence="8" id="KW-1185">Reference proteome</keyword>